<reference evidence="1" key="1">
    <citation type="submission" date="2014-11" db="EMBL/GenBank/DDBJ databases">
        <authorList>
            <person name="Amaro Gonzalez C."/>
        </authorList>
    </citation>
    <scope>NUCLEOTIDE SEQUENCE</scope>
</reference>
<accession>A0A0E9RU28</accession>
<organism evidence="1">
    <name type="scientific">Anguilla anguilla</name>
    <name type="common">European freshwater eel</name>
    <name type="synonym">Muraena anguilla</name>
    <dbReference type="NCBI Taxonomy" id="7936"/>
    <lineage>
        <taxon>Eukaryota</taxon>
        <taxon>Metazoa</taxon>
        <taxon>Chordata</taxon>
        <taxon>Craniata</taxon>
        <taxon>Vertebrata</taxon>
        <taxon>Euteleostomi</taxon>
        <taxon>Actinopterygii</taxon>
        <taxon>Neopterygii</taxon>
        <taxon>Teleostei</taxon>
        <taxon>Anguilliformes</taxon>
        <taxon>Anguillidae</taxon>
        <taxon>Anguilla</taxon>
    </lineage>
</organism>
<evidence type="ECO:0000313" key="1">
    <source>
        <dbReference type="EMBL" id="JAH31773.1"/>
    </source>
</evidence>
<dbReference type="AlphaFoldDB" id="A0A0E9RU28"/>
<proteinExistence type="predicted"/>
<dbReference type="EMBL" id="GBXM01076804">
    <property type="protein sequence ID" value="JAH31773.1"/>
    <property type="molecule type" value="Transcribed_RNA"/>
</dbReference>
<protein>
    <submittedName>
        <fullName evidence="1">Uncharacterized protein</fullName>
    </submittedName>
</protein>
<name>A0A0E9RU28_ANGAN</name>
<sequence>MNDTYPKWLCSTDWNRAEQHTKKPSPLDSLKY</sequence>
<reference evidence="1" key="2">
    <citation type="journal article" date="2015" name="Fish Shellfish Immunol.">
        <title>Early steps in the European eel (Anguilla anguilla)-Vibrio vulnificus interaction in the gills: Role of the RtxA13 toxin.</title>
        <authorList>
            <person name="Callol A."/>
            <person name="Pajuelo D."/>
            <person name="Ebbesson L."/>
            <person name="Teles M."/>
            <person name="MacKenzie S."/>
            <person name="Amaro C."/>
        </authorList>
    </citation>
    <scope>NUCLEOTIDE SEQUENCE</scope>
</reference>